<evidence type="ECO:0000256" key="3">
    <source>
        <dbReference type="ARBA" id="ARBA00023098"/>
    </source>
</evidence>
<name>A0AAJ1MID4_9SPIO</name>
<dbReference type="GO" id="GO:0016042">
    <property type="term" value="P:lipid catabolic process"/>
    <property type="evidence" value="ECO:0007669"/>
    <property type="project" value="UniProtKB-UniRule"/>
</dbReference>
<feature type="signal peptide" evidence="5">
    <location>
        <begin position="1"/>
        <end position="22"/>
    </location>
</feature>
<evidence type="ECO:0000256" key="4">
    <source>
        <dbReference type="PROSITE-ProRule" id="PRU01161"/>
    </source>
</evidence>
<feature type="chain" id="PRO_5042597753" evidence="5">
    <location>
        <begin position="23"/>
        <end position="428"/>
    </location>
</feature>
<keyword evidence="5" id="KW-0732">Signal</keyword>
<dbReference type="CDD" id="cd07209">
    <property type="entry name" value="Pat_hypo_Ecoli_Z1214_like"/>
    <property type="match status" value="1"/>
</dbReference>
<reference evidence="7 8" key="1">
    <citation type="submission" date="2022-12" db="EMBL/GenBank/DDBJ databases">
        <title>Metagenome assembled genome from gulf of manar.</title>
        <authorList>
            <person name="Kohli P."/>
            <person name="Pk S."/>
            <person name="Venkata Ramana C."/>
            <person name="Sasikala C."/>
        </authorList>
    </citation>
    <scope>NUCLEOTIDE SEQUENCE [LARGE SCALE GENOMIC DNA]</scope>
    <source>
        <strain evidence="7">JB008</strain>
    </source>
</reference>
<dbReference type="PANTHER" id="PTHR14226">
    <property type="entry name" value="NEUROPATHY TARGET ESTERASE/SWISS CHEESE D.MELANOGASTER"/>
    <property type="match status" value="1"/>
</dbReference>
<evidence type="ECO:0000256" key="1">
    <source>
        <dbReference type="ARBA" id="ARBA00022801"/>
    </source>
</evidence>
<dbReference type="PROSITE" id="PS51635">
    <property type="entry name" value="PNPLA"/>
    <property type="match status" value="1"/>
</dbReference>
<evidence type="ECO:0000313" key="8">
    <source>
        <dbReference type="Proteomes" id="UP001221217"/>
    </source>
</evidence>
<keyword evidence="3 4" id="KW-0443">Lipid metabolism</keyword>
<dbReference type="InterPro" id="IPR050301">
    <property type="entry name" value="NTE"/>
</dbReference>
<evidence type="ECO:0000259" key="6">
    <source>
        <dbReference type="PROSITE" id="PS51635"/>
    </source>
</evidence>
<accession>A0AAJ1MID4</accession>
<keyword evidence="2 4" id="KW-0442">Lipid degradation</keyword>
<dbReference type="EMBL" id="JAQQAL010000006">
    <property type="protein sequence ID" value="MDC7225362.1"/>
    <property type="molecule type" value="Genomic_DNA"/>
</dbReference>
<dbReference type="AlphaFoldDB" id="A0AAJ1MID4"/>
<dbReference type="SUPFAM" id="SSF52151">
    <property type="entry name" value="FabD/lysophospholipase-like"/>
    <property type="match status" value="1"/>
</dbReference>
<feature type="short sequence motif" description="GXGXXG" evidence="4">
    <location>
        <begin position="34"/>
        <end position="39"/>
    </location>
</feature>
<sequence length="428" mass="48111">MLIKKIILFLLLLNSAVINIHASNDEPVAVVLSGGGARGAYQIGVWKAMIDIGVDIQAVYGVSVGAINGAIMTFGDYETARELWLALDKDSVMNVNDSAKNVITGDFSFADLFKAASGIYKSGGIDVSPLESLLRKHIDEDGVRDSDIKFGLAAYSLTDHKQKFYYIEDIPPGGLVDYILASSNFPLFQRKVISGEEFIDGGVHKNLVIEMVDPEAFGKAVLIALDANTIYDFADRVSGYSDYCLQVQLISPGDDLGTMLDFSPDNSLRLMRLGYLDGLKAFGLVSGRRYYIYGEDSLQAIYLKLSPDERAEAAGLLEVEIDNDFDFSDGESSFQRFIQPEFSSHPRKYSAFLEFFAASRDIPRDRLYSEAELLYEITDNYIHRNDYGIYYDKHLDFISYLALRSDRIEYSDEVFHHRYLRSYNDFLE</sequence>
<keyword evidence="1 4" id="KW-0378">Hydrolase</keyword>
<evidence type="ECO:0000313" key="7">
    <source>
        <dbReference type="EMBL" id="MDC7225362.1"/>
    </source>
</evidence>
<feature type="short sequence motif" description="DGA/G" evidence="4">
    <location>
        <begin position="200"/>
        <end position="202"/>
    </location>
</feature>
<dbReference type="Gene3D" id="3.40.1090.10">
    <property type="entry name" value="Cytosolic phospholipase A2 catalytic domain"/>
    <property type="match status" value="2"/>
</dbReference>
<proteinExistence type="predicted"/>
<dbReference type="Pfam" id="PF01734">
    <property type="entry name" value="Patatin"/>
    <property type="match status" value="1"/>
</dbReference>
<organism evidence="7 8">
    <name type="scientific">Candidatus Thalassospirochaeta sargassi</name>
    <dbReference type="NCBI Taxonomy" id="3119039"/>
    <lineage>
        <taxon>Bacteria</taxon>
        <taxon>Pseudomonadati</taxon>
        <taxon>Spirochaetota</taxon>
        <taxon>Spirochaetia</taxon>
        <taxon>Spirochaetales</taxon>
        <taxon>Spirochaetaceae</taxon>
        <taxon>Candidatus Thalassospirochaeta</taxon>
    </lineage>
</organism>
<protein>
    <submittedName>
        <fullName evidence="7">Patatin-like phospholipase family protein</fullName>
    </submittedName>
</protein>
<dbReference type="PANTHER" id="PTHR14226:SF57">
    <property type="entry name" value="BLR7027 PROTEIN"/>
    <property type="match status" value="1"/>
</dbReference>
<evidence type="ECO:0000256" key="2">
    <source>
        <dbReference type="ARBA" id="ARBA00022963"/>
    </source>
</evidence>
<feature type="domain" description="PNPLA" evidence="6">
    <location>
        <begin position="30"/>
        <end position="213"/>
    </location>
</feature>
<comment type="caution">
    <text evidence="7">The sequence shown here is derived from an EMBL/GenBank/DDBJ whole genome shotgun (WGS) entry which is preliminary data.</text>
</comment>
<feature type="active site" description="Nucleophile" evidence="4">
    <location>
        <position position="63"/>
    </location>
</feature>
<evidence type="ECO:0000256" key="5">
    <source>
        <dbReference type="SAM" id="SignalP"/>
    </source>
</evidence>
<feature type="active site" description="Proton acceptor" evidence="4">
    <location>
        <position position="200"/>
    </location>
</feature>
<dbReference type="GO" id="GO:0016787">
    <property type="term" value="F:hydrolase activity"/>
    <property type="evidence" value="ECO:0007669"/>
    <property type="project" value="UniProtKB-UniRule"/>
</dbReference>
<dbReference type="InterPro" id="IPR016035">
    <property type="entry name" value="Acyl_Trfase/lysoPLipase"/>
</dbReference>
<feature type="short sequence motif" description="GXSXG" evidence="4">
    <location>
        <begin position="61"/>
        <end position="65"/>
    </location>
</feature>
<gene>
    <name evidence="7" type="ORF">PQJ61_01210</name>
</gene>
<dbReference type="Proteomes" id="UP001221217">
    <property type="component" value="Unassembled WGS sequence"/>
</dbReference>
<dbReference type="InterPro" id="IPR002641">
    <property type="entry name" value="PNPLA_dom"/>
</dbReference>